<comment type="caution">
    <text evidence="3">The sequence shown here is derived from an EMBL/GenBank/DDBJ whole genome shotgun (WGS) entry which is preliminary data.</text>
</comment>
<dbReference type="Proteomes" id="UP000586827">
    <property type="component" value="Unassembled WGS sequence"/>
</dbReference>
<name>A0A849C3H1_9NOCA</name>
<evidence type="ECO:0000313" key="3">
    <source>
        <dbReference type="EMBL" id="NNH72308.1"/>
    </source>
</evidence>
<sequence>MDLELVGTNGSWAFGADAIRMQYLPKRPAHKLLRRLGELVVPERALAGVTFNAGRKEGVLRLKLRPGACPFTDAAAGQLPEKAEPYRLVVARDKQELAGYYAGYLRDRIALNPDADRPSPEYLVFGPPPPLTFEGEDGHVSFDGRTITFGRSESGKPDKTFDLVALEGVDWTFSGWGTSSLRVRRRDSRSTTMIFGEWTQDIDTTLPFAAAVRVELARLRAAEPAPQGSTATPAIAGEPLVTAENILTTLRSLGELRDAGVLSEDEFQRKKTELLGRL</sequence>
<feature type="domain" description="SHOCT" evidence="1">
    <location>
        <begin position="249"/>
        <end position="275"/>
    </location>
</feature>
<protein>
    <submittedName>
        <fullName evidence="3">DUF4429 domain-containing protein</fullName>
    </submittedName>
</protein>
<dbReference type="Pfam" id="PF09851">
    <property type="entry name" value="SHOCT"/>
    <property type="match status" value="1"/>
</dbReference>
<proteinExistence type="predicted"/>
<dbReference type="RefSeq" id="WP_067518988.1">
    <property type="nucleotide sequence ID" value="NZ_JABELX010000007.1"/>
</dbReference>
<dbReference type="InterPro" id="IPR018649">
    <property type="entry name" value="SHOCT"/>
</dbReference>
<evidence type="ECO:0000259" key="2">
    <source>
        <dbReference type="Pfam" id="PF14472"/>
    </source>
</evidence>
<dbReference type="Pfam" id="PF14472">
    <property type="entry name" value="DUF4429"/>
    <property type="match status" value="2"/>
</dbReference>
<dbReference type="InterPro" id="IPR027860">
    <property type="entry name" value="DUF4429"/>
</dbReference>
<dbReference type="AlphaFoldDB" id="A0A849C3H1"/>
<accession>A0A849C3H1</accession>
<reference evidence="3 4" key="1">
    <citation type="submission" date="2020-05" db="EMBL/GenBank/DDBJ databases">
        <title>MicrobeNet Type strains.</title>
        <authorList>
            <person name="Nicholson A.C."/>
        </authorList>
    </citation>
    <scope>NUCLEOTIDE SEQUENCE [LARGE SCALE GENOMIC DNA]</scope>
    <source>
        <strain evidence="3 4">JCM 3224</strain>
    </source>
</reference>
<dbReference type="EMBL" id="JABELX010000007">
    <property type="protein sequence ID" value="NNH72308.1"/>
    <property type="molecule type" value="Genomic_DNA"/>
</dbReference>
<organism evidence="3 4">
    <name type="scientific">Nocardia uniformis</name>
    <dbReference type="NCBI Taxonomy" id="53432"/>
    <lineage>
        <taxon>Bacteria</taxon>
        <taxon>Bacillati</taxon>
        <taxon>Actinomycetota</taxon>
        <taxon>Actinomycetes</taxon>
        <taxon>Mycobacteriales</taxon>
        <taxon>Nocardiaceae</taxon>
        <taxon>Nocardia</taxon>
    </lineage>
</organism>
<gene>
    <name evidence="3" type="ORF">HLB23_21015</name>
</gene>
<evidence type="ECO:0000259" key="1">
    <source>
        <dbReference type="Pfam" id="PF09851"/>
    </source>
</evidence>
<feature type="domain" description="DUF4429" evidence="2">
    <location>
        <begin position="140"/>
        <end position="189"/>
    </location>
</feature>
<feature type="domain" description="DUF4429" evidence="2">
    <location>
        <begin position="12"/>
        <end position="102"/>
    </location>
</feature>
<evidence type="ECO:0000313" key="4">
    <source>
        <dbReference type="Proteomes" id="UP000586827"/>
    </source>
</evidence>
<keyword evidence="4" id="KW-1185">Reference proteome</keyword>